<proteinExistence type="predicted"/>
<feature type="compositionally biased region" description="Low complexity" evidence="1">
    <location>
        <begin position="482"/>
        <end position="500"/>
    </location>
</feature>
<gene>
    <name evidence="3" type="ORF">BGZ95_010378</name>
</gene>
<name>A0AAD4HAB7_9FUNG</name>
<feature type="compositionally biased region" description="Low complexity" evidence="1">
    <location>
        <begin position="239"/>
        <end position="258"/>
    </location>
</feature>
<feature type="compositionally biased region" description="Acidic residues" evidence="1">
    <location>
        <begin position="773"/>
        <end position="812"/>
    </location>
</feature>
<protein>
    <submittedName>
        <fullName evidence="3">Uncharacterized protein</fullName>
    </submittedName>
</protein>
<evidence type="ECO:0000256" key="2">
    <source>
        <dbReference type="SAM" id="Phobius"/>
    </source>
</evidence>
<feature type="compositionally biased region" description="Polar residues" evidence="1">
    <location>
        <begin position="330"/>
        <end position="341"/>
    </location>
</feature>
<keyword evidence="4" id="KW-1185">Reference proteome</keyword>
<feature type="compositionally biased region" description="Basic and acidic residues" evidence="1">
    <location>
        <begin position="684"/>
        <end position="694"/>
    </location>
</feature>
<feature type="region of interest" description="Disordered" evidence="1">
    <location>
        <begin position="632"/>
        <end position="930"/>
    </location>
</feature>
<evidence type="ECO:0000313" key="4">
    <source>
        <dbReference type="Proteomes" id="UP001194580"/>
    </source>
</evidence>
<feature type="compositionally biased region" description="Low complexity" evidence="1">
    <location>
        <begin position="878"/>
        <end position="891"/>
    </location>
</feature>
<feature type="region of interest" description="Disordered" evidence="1">
    <location>
        <begin position="375"/>
        <end position="518"/>
    </location>
</feature>
<feature type="compositionally biased region" description="Polar residues" evidence="1">
    <location>
        <begin position="436"/>
        <end position="447"/>
    </location>
</feature>
<feature type="compositionally biased region" description="Acidic residues" evidence="1">
    <location>
        <begin position="378"/>
        <end position="388"/>
    </location>
</feature>
<sequence>MENNLAVQAKVALTNLYHWVLDRQPLHFQAKPSSSTTTVASVASQAASLASSYINSYLNPSHTQPHATHSLLIHYQPPHHTAGASSPSSESCGAANDHQGGGESFCHSDNPEVSPSNLLTSFFQSLTHGCTSKLWDPVASFDSFVWNYTPDIHAFQEKLLQGLGAGGLVEKYNIDPRILALLLMLPLVMLLLITCVVMGAGNISDKGPRSGYPGRKTDPTLVGGAGTRSEGGRGKSKKQGSGLDDSSTSSSSNGSVSHKGGKKQGGPSDATVASQYLLGNNSGISSWSALLGSMGFLGGEAMDYKPLDILASLSEGSKTTTATATTTTANSTHVDQDTTAPGSVFESMSALGSEMMKHIPYQHLLDQDIAQLLGSDFLDSDNPGEEGEPSDKSEKNASEPPVSADHTRATTPPKAASTHGSSAPPTASVEDAKVVSPTTATKSFSKNQEQEPEHHIQHQQENTGGRKSGKGPAGPGDDSLKTRIPSIPTPPLRTRTPRISGSFRESDRPITTASIAVKPATAAMQQQTGNIGRDIGSKISGFVQESQLLKNMDALSGGLLGSAVATVAALASSAEATAGIIKNNLPDSVTDFTDELRESFDHAMRVQQDADMDAASKQKSWEVRDAISKIMQGDDDHVVNTSATSSSQAKLEPTAASVSTARVPLPSGTTIAPISLNPSSKSAALKDHPAEDISARPTGPVAPRVKDADEQSELSSDDNNNDTFHSRSSSGGATLSKELASAMESFQETPSAAATGGEAEAVTVAPSAHTEHEDENYYLEDVQDSGEEADDDEKEEADDDDEDEDDDYEDGGDGALVLAKDTEEGIQTGGAIASRTHLQEEPDNPAGSKMVVHPHDEVAENPGSVSSSGGSIADDELPPTLSTSNSSDTLSKFPVVHQAHQAQEMTVDDRGNKVPVSSEARRDSGFDLLL</sequence>
<keyword evidence="2" id="KW-0472">Membrane</keyword>
<evidence type="ECO:0000256" key="1">
    <source>
        <dbReference type="SAM" id="MobiDB-lite"/>
    </source>
</evidence>
<feature type="compositionally biased region" description="Acidic residues" evidence="1">
    <location>
        <begin position="710"/>
        <end position="720"/>
    </location>
</feature>
<dbReference type="EMBL" id="JAAAIL010000069">
    <property type="protein sequence ID" value="KAG0280368.1"/>
    <property type="molecule type" value="Genomic_DNA"/>
</dbReference>
<feature type="compositionally biased region" description="Low complexity" evidence="1">
    <location>
        <begin position="752"/>
        <end position="765"/>
    </location>
</feature>
<feature type="region of interest" description="Disordered" evidence="1">
    <location>
        <begin position="322"/>
        <end position="341"/>
    </location>
</feature>
<feature type="region of interest" description="Disordered" evidence="1">
    <location>
        <begin position="206"/>
        <end position="268"/>
    </location>
</feature>
<keyword evidence="2" id="KW-0812">Transmembrane</keyword>
<feature type="transmembrane region" description="Helical" evidence="2">
    <location>
        <begin position="178"/>
        <end position="200"/>
    </location>
</feature>
<feature type="region of interest" description="Disordered" evidence="1">
    <location>
        <begin position="78"/>
        <end position="107"/>
    </location>
</feature>
<reference evidence="3" key="1">
    <citation type="journal article" date="2020" name="Fungal Divers.">
        <title>Resolving the Mortierellaceae phylogeny through synthesis of multi-gene phylogenetics and phylogenomics.</title>
        <authorList>
            <person name="Vandepol N."/>
            <person name="Liber J."/>
            <person name="Desiro A."/>
            <person name="Na H."/>
            <person name="Kennedy M."/>
            <person name="Barry K."/>
            <person name="Grigoriev I.V."/>
            <person name="Miller A.N."/>
            <person name="O'Donnell K."/>
            <person name="Stajich J.E."/>
            <person name="Bonito G."/>
        </authorList>
    </citation>
    <scope>NUCLEOTIDE SEQUENCE</scope>
    <source>
        <strain evidence="3">NRRL 28262</strain>
    </source>
</reference>
<feature type="compositionally biased region" description="Polar residues" evidence="1">
    <location>
        <begin position="639"/>
        <end position="649"/>
    </location>
</feature>
<feature type="compositionally biased region" description="Polar residues" evidence="1">
    <location>
        <begin position="667"/>
        <end position="682"/>
    </location>
</feature>
<accession>A0AAD4HAB7</accession>
<dbReference type="Proteomes" id="UP001194580">
    <property type="component" value="Unassembled WGS sequence"/>
</dbReference>
<dbReference type="AlphaFoldDB" id="A0AAD4HAB7"/>
<evidence type="ECO:0000313" key="3">
    <source>
        <dbReference type="EMBL" id="KAG0280368.1"/>
    </source>
</evidence>
<feature type="compositionally biased region" description="Basic and acidic residues" evidence="1">
    <location>
        <begin position="448"/>
        <end position="458"/>
    </location>
</feature>
<feature type="compositionally biased region" description="Basic and acidic residues" evidence="1">
    <location>
        <begin position="919"/>
        <end position="930"/>
    </location>
</feature>
<feature type="compositionally biased region" description="Polar residues" evidence="1">
    <location>
        <begin position="721"/>
        <end position="733"/>
    </location>
</feature>
<comment type="caution">
    <text evidence="3">The sequence shown here is derived from an EMBL/GenBank/DDBJ whole genome shotgun (WGS) entry which is preliminary data.</text>
</comment>
<keyword evidence="2" id="KW-1133">Transmembrane helix</keyword>
<organism evidence="3 4">
    <name type="scientific">Linnemannia exigua</name>
    <dbReference type="NCBI Taxonomy" id="604196"/>
    <lineage>
        <taxon>Eukaryota</taxon>
        <taxon>Fungi</taxon>
        <taxon>Fungi incertae sedis</taxon>
        <taxon>Mucoromycota</taxon>
        <taxon>Mortierellomycotina</taxon>
        <taxon>Mortierellomycetes</taxon>
        <taxon>Mortierellales</taxon>
        <taxon>Mortierellaceae</taxon>
        <taxon>Linnemannia</taxon>
    </lineage>
</organism>